<sequence length="382" mass="43906">MYRKEKIKTLIVEPLTEEILDESFDQISTSDSLKQLSKFETEALECLLVKYDQEPDKRDKIIEALNSGFNNTASDFIVSKILEIDPDTDNNSIEHQQNLEILQNLSEISVTNAIIKAIYHNHYKFENNNRANDLIDLLTDRSFLTVSLLIDFIYNNSKYLDLLIIDKFTMIFHSVGSLSVRSLLHSLDDYDWSERCLEYIKGIIVDFGDESVIPLLTYMKTCSYENKLIAAEIMDMIGHVSAMRIVEALNDTEPTMKLPHFHKLQDLKSHELEKVVYNLYEAMYYHVDFTEYQDQGGDIIATKLGKERIIIQVKSHKNNKDGNRISNFAVQQVKTAQNVYFATKCVVVANNYFSPAAVELARANNVELIDIDSLQALVDNYL</sequence>
<dbReference type="InterPro" id="IPR011856">
    <property type="entry name" value="tRNA_endonuc-like_dom_sf"/>
</dbReference>
<dbReference type="STRING" id="644295.Metev_0157"/>
<keyword evidence="3" id="KW-1185">Reference proteome</keyword>
<dbReference type="InterPro" id="IPR011335">
    <property type="entry name" value="Restrct_endonuc-II-like"/>
</dbReference>
<dbReference type="PANTHER" id="PTHR30015:SF6">
    <property type="entry name" value="SLL1429 PROTEIN"/>
    <property type="match status" value="1"/>
</dbReference>
<dbReference type="PANTHER" id="PTHR30015">
    <property type="entry name" value="MRR RESTRICTION SYSTEM PROTEIN"/>
    <property type="match status" value="1"/>
</dbReference>
<dbReference type="EMBL" id="CP002069">
    <property type="protein sequence ID" value="ADI73088.1"/>
    <property type="molecule type" value="Genomic_DNA"/>
</dbReference>
<keyword evidence="2" id="KW-0378">Hydrolase</keyword>
<gene>
    <name evidence="2" type="ordered locus">Metev_0157</name>
</gene>
<dbReference type="AlphaFoldDB" id="D7E666"/>
<reference evidence="2 3" key="1">
    <citation type="submission" date="2010-06" db="EMBL/GenBank/DDBJ databases">
        <title>Complete sequence chromosome of Methanohalobium evestigatum Z-7303.</title>
        <authorList>
            <consortium name="US DOE Joint Genome Institute"/>
            <person name="Lucas S."/>
            <person name="Copeland A."/>
            <person name="Lapidus A."/>
            <person name="Cheng J.-F."/>
            <person name="Bruce D."/>
            <person name="Goodwin L."/>
            <person name="Pitluck S."/>
            <person name="Saunders E."/>
            <person name="Detter J.C."/>
            <person name="Han C."/>
            <person name="Tapia R."/>
            <person name="Land M."/>
            <person name="Hauser L."/>
            <person name="Kyrpides N."/>
            <person name="Mikhailova N."/>
            <person name="Sieprawska-Lupa M."/>
            <person name="Whitman W.B."/>
            <person name="Anderson I."/>
            <person name="Woyke T."/>
        </authorList>
    </citation>
    <scope>NUCLEOTIDE SEQUENCE [LARGE SCALE GENOMIC DNA]</scope>
    <source>
        <strain evidence="3">ATCC BAA-1072 / DSM 3721 / NBRC 107634 / OCM 161 / Z-7303</strain>
    </source>
</reference>
<organism evidence="2 3">
    <name type="scientific">Methanohalobium evestigatum (strain ATCC BAA-1072 / DSM 3721 / NBRC 107634 / OCM 161 / Z-7303)</name>
    <dbReference type="NCBI Taxonomy" id="644295"/>
    <lineage>
        <taxon>Archaea</taxon>
        <taxon>Methanobacteriati</taxon>
        <taxon>Methanobacteriota</taxon>
        <taxon>Stenosarchaea group</taxon>
        <taxon>Methanomicrobia</taxon>
        <taxon>Methanosarcinales</taxon>
        <taxon>Methanosarcinaceae</taxon>
        <taxon>Methanohalobium</taxon>
    </lineage>
</organism>
<accession>D7E666</accession>
<dbReference type="Pfam" id="PF04471">
    <property type="entry name" value="Mrr_cat"/>
    <property type="match status" value="1"/>
</dbReference>
<evidence type="ECO:0000259" key="1">
    <source>
        <dbReference type="Pfam" id="PF04471"/>
    </source>
</evidence>
<dbReference type="GO" id="GO:0003677">
    <property type="term" value="F:DNA binding"/>
    <property type="evidence" value="ECO:0007669"/>
    <property type="project" value="InterPro"/>
</dbReference>
<evidence type="ECO:0000313" key="2">
    <source>
        <dbReference type="EMBL" id="ADI73088.1"/>
    </source>
</evidence>
<dbReference type="SUPFAM" id="SSF52980">
    <property type="entry name" value="Restriction endonuclease-like"/>
    <property type="match status" value="1"/>
</dbReference>
<protein>
    <submittedName>
        <fullName evidence="2">Restriction endonuclease</fullName>
    </submittedName>
</protein>
<feature type="domain" description="Restriction endonuclease type IV Mrr" evidence="1">
    <location>
        <begin position="265"/>
        <end position="377"/>
    </location>
</feature>
<evidence type="ECO:0000313" key="3">
    <source>
        <dbReference type="Proteomes" id="UP000000391"/>
    </source>
</evidence>
<dbReference type="GeneID" id="9345768"/>
<dbReference type="InterPro" id="IPR007560">
    <property type="entry name" value="Restrct_endonuc_IV_Mrr"/>
</dbReference>
<dbReference type="Proteomes" id="UP000000391">
    <property type="component" value="Chromosome"/>
</dbReference>
<dbReference type="RefSeq" id="WP_013193656.1">
    <property type="nucleotide sequence ID" value="NC_014253.1"/>
</dbReference>
<keyword evidence="2" id="KW-0540">Nuclease</keyword>
<dbReference type="KEGG" id="mev:Metev_0157"/>
<dbReference type="InterPro" id="IPR052906">
    <property type="entry name" value="Type_IV_Methyl-Rstrct_Enzyme"/>
</dbReference>
<dbReference type="Gene3D" id="3.40.1350.10">
    <property type="match status" value="1"/>
</dbReference>
<dbReference type="GO" id="GO:0009307">
    <property type="term" value="P:DNA restriction-modification system"/>
    <property type="evidence" value="ECO:0007669"/>
    <property type="project" value="InterPro"/>
</dbReference>
<dbReference type="HOGENOM" id="CLU_722818_0_0_2"/>
<name>D7E666_METEZ</name>
<proteinExistence type="predicted"/>
<keyword evidence="2" id="KW-0255">Endonuclease</keyword>
<dbReference type="GO" id="GO:0015666">
    <property type="term" value="F:restriction endodeoxyribonuclease activity"/>
    <property type="evidence" value="ECO:0007669"/>
    <property type="project" value="TreeGrafter"/>
</dbReference>